<dbReference type="AlphaFoldDB" id="A0A6S6S5A1"/>
<evidence type="ECO:0000256" key="3">
    <source>
        <dbReference type="ARBA" id="ARBA00007630"/>
    </source>
</evidence>
<dbReference type="Pfam" id="PF01746">
    <property type="entry name" value="tRNA_m1G_MT"/>
    <property type="match status" value="1"/>
</dbReference>
<comment type="similarity">
    <text evidence="3 15 17">Belongs to the RNA methyltransferase TrmD family.</text>
</comment>
<comment type="function">
    <text evidence="1 15 17">Specifically methylates guanosine-37 in various tRNAs.</text>
</comment>
<dbReference type="SUPFAM" id="SSF75217">
    <property type="entry name" value="alpha/beta knot"/>
    <property type="match status" value="1"/>
</dbReference>
<dbReference type="Gene3D" id="3.40.1280.10">
    <property type="match status" value="1"/>
</dbReference>
<keyword evidence="10 15" id="KW-0949">S-adenosyl-L-methionine</keyword>
<evidence type="ECO:0000256" key="14">
    <source>
        <dbReference type="ARBA" id="ARBA00047783"/>
    </source>
</evidence>
<comment type="catalytic activity">
    <reaction evidence="14 15 17">
        <text>guanosine(37) in tRNA + S-adenosyl-L-methionine = N(1)-methylguanosine(37) in tRNA + S-adenosyl-L-homocysteine + H(+)</text>
        <dbReference type="Rhea" id="RHEA:36899"/>
        <dbReference type="Rhea" id="RHEA-COMP:10145"/>
        <dbReference type="Rhea" id="RHEA-COMP:10147"/>
        <dbReference type="ChEBI" id="CHEBI:15378"/>
        <dbReference type="ChEBI" id="CHEBI:57856"/>
        <dbReference type="ChEBI" id="CHEBI:59789"/>
        <dbReference type="ChEBI" id="CHEBI:73542"/>
        <dbReference type="ChEBI" id="CHEBI:74269"/>
        <dbReference type="EC" id="2.1.1.228"/>
    </reaction>
</comment>
<dbReference type="NCBIfam" id="TIGR00088">
    <property type="entry name" value="trmD"/>
    <property type="match status" value="1"/>
</dbReference>
<evidence type="ECO:0000256" key="8">
    <source>
        <dbReference type="ARBA" id="ARBA00022603"/>
    </source>
</evidence>
<keyword evidence="9 15" id="KW-0808">Transferase</keyword>
<evidence type="ECO:0000256" key="6">
    <source>
        <dbReference type="ARBA" id="ARBA00014679"/>
    </source>
</evidence>
<evidence type="ECO:0000256" key="10">
    <source>
        <dbReference type="ARBA" id="ARBA00022691"/>
    </source>
</evidence>
<evidence type="ECO:0000256" key="15">
    <source>
        <dbReference type="HAMAP-Rule" id="MF_00605"/>
    </source>
</evidence>
<dbReference type="InterPro" id="IPR029028">
    <property type="entry name" value="Alpha/beta_knot_MTases"/>
</dbReference>
<keyword evidence="7 15" id="KW-0963">Cytoplasm</keyword>
<dbReference type="InterPro" id="IPR016009">
    <property type="entry name" value="tRNA_MeTrfase_TRMD/TRM10"/>
</dbReference>
<dbReference type="EC" id="2.1.1.228" evidence="5 15"/>
<evidence type="ECO:0000256" key="5">
    <source>
        <dbReference type="ARBA" id="ARBA00012807"/>
    </source>
</evidence>
<sequence length="229" mass="26015">MRINFITLFPQLIKSYFGDSILKNAHEKKLFETEYLNPRDFSTHKHKKVDAPMIGGGAGMLISPEVIKQTLNRIKEQTHIVFVTPSAKRFTQKDAKRLSTQKSITLVSGRYEGIDDRVIETYANEVFSIGDYILTGGELPSLIISDAILRNIPGILGNKDSLTEESFENGYLEAPNFTKPIIFEDLQVNSTFLKGNHSKISDLKNSMAKIKTRYFRPDIYSQKGTKYEK</sequence>
<organism evidence="19">
    <name type="scientific">uncultured Campylobacterales bacterium</name>
    <dbReference type="NCBI Taxonomy" id="352960"/>
    <lineage>
        <taxon>Bacteria</taxon>
        <taxon>Pseudomonadati</taxon>
        <taxon>Campylobacterota</taxon>
        <taxon>Epsilonproteobacteria</taxon>
        <taxon>Campylobacterales</taxon>
        <taxon>environmental samples</taxon>
    </lineage>
</organism>
<dbReference type="PIRSF" id="PIRSF000386">
    <property type="entry name" value="tRNA_mtase"/>
    <property type="match status" value="1"/>
</dbReference>
<name>A0A6S6S5A1_9BACT</name>
<dbReference type="GO" id="GO:0005829">
    <property type="term" value="C:cytosol"/>
    <property type="evidence" value="ECO:0007669"/>
    <property type="project" value="TreeGrafter"/>
</dbReference>
<proteinExistence type="inferred from homology"/>
<dbReference type="InterPro" id="IPR029026">
    <property type="entry name" value="tRNA_m1G_MTases_N"/>
</dbReference>
<dbReference type="PANTHER" id="PTHR46417">
    <property type="entry name" value="TRNA (GUANINE-N(1)-)-METHYLTRANSFERASE"/>
    <property type="match status" value="1"/>
</dbReference>
<evidence type="ECO:0000256" key="4">
    <source>
        <dbReference type="ARBA" id="ARBA00011738"/>
    </source>
</evidence>
<gene>
    <name evidence="15" type="primary">trmD</name>
    <name evidence="19" type="ORF">HELGO_WM10642</name>
</gene>
<evidence type="ECO:0000256" key="11">
    <source>
        <dbReference type="ARBA" id="ARBA00022694"/>
    </source>
</evidence>
<evidence type="ECO:0000256" key="12">
    <source>
        <dbReference type="ARBA" id="ARBA00029736"/>
    </source>
</evidence>
<protein>
    <recommendedName>
        <fullName evidence="6 15">tRNA (guanine-N(1)-)-methyltransferase</fullName>
        <ecNumber evidence="5 15">2.1.1.228</ecNumber>
    </recommendedName>
    <alternativeName>
        <fullName evidence="12 15">M1G-methyltransferase</fullName>
    </alternativeName>
    <alternativeName>
        <fullName evidence="13 15">tRNA [GM37] methyltransferase</fullName>
    </alternativeName>
</protein>
<reference evidence="19" key="1">
    <citation type="submission" date="2020-01" db="EMBL/GenBank/DDBJ databases">
        <authorList>
            <person name="Meier V. D."/>
            <person name="Meier V D."/>
        </authorList>
    </citation>
    <scope>NUCLEOTIDE SEQUENCE</scope>
    <source>
        <strain evidence="19">HLG_WM_MAG_12</strain>
    </source>
</reference>
<dbReference type="PANTHER" id="PTHR46417:SF1">
    <property type="entry name" value="TRNA (GUANINE-N(1)-)-METHYLTRANSFERASE"/>
    <property type="match status" value="1"/>
</dbReference>
<evidence type="ECO:0000313" key="19">
    <source>
        <dbReference type="EMBL" id="CAA6800091.1"/>
    </source>
</evidence>
<dbReference type="Gene3D" id="1.10.1270.20">
    <property type="entry name" value="tRNA(m1g37)methyltransferase, domain 2"/>
    <property type="match status" value="1"/>
</dbReference>
<evidence type="ECO:0000256" key="2">
    <source>
        <dbReference type="ARBA" id="ARBA00004496"/>
    </source>
</evidence>
<dbReference type="CDD" id="cd18080">
    <property type="entry name" value="TrmD-like"/>
    <property type="match status" value="1"/>
</dbReference>
<dbReference type="HAMAP" id="MF_00605">
    <property type="entry name" value="TrmD"/>
    <property type="match status" value="1"/>
</dbReference>
<evidence type="ECO:0000256" key="7">
    <source>
        <dbReference type="ARBA" id="ARBA00022490"/>
    </source>
</evidence>
<feature type="domain" description="tRNA methyltransferase TRMD/TRM10-type" evidence="18">
    <location>
        <begin position="1"/>
        <end position="221"/>
    </location>
</feature>
<evidence type="ECO:0000256" key="1">
    <source>
        <dbReference type="ARBA" id="ARBA00002634"/>
    </source>
</evidence>
<comment type="subunit">
    <text evidence="4 15 17">Homodimer.</text>
</comment>
<evidence type="ECO:0000256" key="16">
    <source>
        <dbReference type="PIRSR" id="PIRSR000386-1"/>
    </source>
</evidence>
<dbReference type="InterPro" id="IPR002649">
    <property type="entry name" value="tRNA_m1G_MeTrfase_TrmD"/>
</dbReference>
<feature type="binding site" evidence="15 16">
    <location>
        <begin position="129"/>
        <end position="134"/>
    </location>
    <ligand>
        <name>S-adenosyl-L-methionine</name>
        <dbReference type="ChEBI" id="CHEBI:59789"/>
    </ligand>
</feature>
<dbReference type="InterPro" id="IPR023148">
    <property type="entry name" value="tRNA_m1G_MeTrfase_C_sf"/>
</dbReference>
<evidence type="ECO:0000256" key="13">
    <source>
        <dbReference type="ARBA" id="ARBA00033392"/>
    </source>
</evidence>
<keyword evidence="11 15" id="KW-0819">tRNA processing</keyword>
<accession>A0A6S6S5A1</accession>
<evidence type="ECO:0000256" key="17">
    <source>
        <dbReference type="RuleBase" id="RU003464"/>
    </source>
</evidence>
<dbReference type="EMBL" id="CACVAW010000002">
    <property type="protein sequence ID" value="CAA6800091.1"/>
    <property type="molecule type" value="Genomic_DNA"/>
</dbReference>
<keyword evidence="8 15" id="KW-0489">Methyltransferase</keyword>
<dbReference type="NCBIfam" id="NF000648">
    <property type="entry name" value="PRK00026.1"/>
    <property type="match status" value="1"/>
</dbReference>
<dbReference type="GO" id="GO:0002939">
    <property type="term" value="P:tRNA N1-guanine methylation"/>
    <property type="evidence" value="ECO:0007669"/>
    <property type="project" value="TreeGrafter"/>
</dbReference>
<evidence type="ECO:0000256" key="9">
    <source>
        <dbReference type="ARBA" id="ARBA00022679"/>
    </source>
</evidence>
<comment type="subcellular location">
    <subcellularLocation>
        <location evidence="2 15 17">Cytoplasm</location>
    </subcellularLocation>
</comment>
<feature type="binding site" evidence="15 16">
    <location>
        <position position="109"/>
    </location>
    <ligand>
        <name>S-adenosyl-L-methionine</name>
        <dbReference type="ChEBI" id="CHEBI:59789"/>
    </ligand>
</feature>
<dbReference type="GO" id="GO:0052906">
    <property type="term" value="F:tRNA (guanine(37)-N1)-methyltransferase activity"/>
    <property type="evidence" value="ECO:0007669"/>
    <property type="project" value="UniProtKB-UniRule"/>
</dbReference>
<evidence type="ECO:0000259" key="18">
    <source>
        <dbReference type="Pfam" id="PF01746"/>
    </source>
</evidence>